<evidence type="ECO:0000313" key="2">
    <source>
        <dbReference type="Proteomes" id="UP000005203"/>
    </source>
</evidence>
<gene>
    <name evidence="3" type="primary">LOC113219225</name>
</gene>
<dbReference type="Proteomes" id="UP000005203">
    <property type="component" value="Linkage group LG1"/>
</dbReference>
<reference evidence="3" key="2">
    <citation type="submission" date="2025-04" db="UniProtKB">
        <authorList>
            <consortium name="RefSeq"/>
        </authorList>
    </citation>
    <scope>IDENTIFICATION</scope>
    <source>
        <strain evidence="3">DH4</strain>
        <tissue evidence="3">Whole body</tissue>
    </source>
</reference>
<dbReference type="OrthoDB" id="7600144at2759"/>
<evidence type="ECO:0000313" key="1">
    <source>
        <dbReference type="EnsemblMetazoa" id="XP_026300794"/>
    </source>
</evidence>
<accession>A0A8B8HDA5</accession>
<dbReference type="RefSeq" id="XP_026300794.1">
    <property type="nucleotide sequence ID" value="XM_026445009.1"/>
</dbReference>
<evidence type="ECO:0000313" key="3">
    <source>
        <dbReference type="RefSeq" id="XP_026300794.1"/>
    </source>
</evidence>
<proteinExistence type="predicted"/>
<organism evidence="1">
    <name type="scientific">Apis mellifera</name>
    <name type="common">Honeybee</name>
    <dbReference type="NCBI Taxonomy" id="7460"/>
    <lineage>
        <taxon>Eukaryota</taxon>
        <taxon>Metazoa</taxon>
        <taxon>Ecdysozoa</taxon>
        <taxon>Arthropoda</taxon>
        <taxon>Hexapoda</taxon>
        <taxon>Insecta</taxon>
        <taxon>Pterygota</taxon>
        <taxon>Neoptera</taxon>
        <taxon>Endopterygota</taxon>
        <taxon>Hymenoptera</taxon>
        <taxon>Apocrita</taxon>
        <taxon>Aculeata</taxon>
        <taxon>Apoidea</taxon>
        <taxon>Anthophila</taxon>
        <taxon>Apidae</taxon>
        <taxon>Apis</taxon>
    </lineage>
</organism>
<reference evidence="1" key="1">
    <citation type="submission" date="2021-01" db="UniProtKB">
        <authorList>
            <consortium name="EnsemblMetazoa"/>
        </authorList>
    </citation>
    <scope>IDENTIFICATION</scope>
    <source>
        <strain evidence="1">DH4</strain>
    </source>
</reference>
<protein>
    <submittedName>
        <fullName evidence="3">Uncharacterized protein LOC113219225</fullName>
    </submittedName>
</protein>
<reference evidence="2" key="3">
    <citation type="submission" date="2025-05" db="UniProtKB">
        <authorList>
            <consortium name="RefSeq"/>
        </authorList>
    </citation>
    <scope>NUCLEOTIDE SEQUENCE [LARGE SCALE GENOMIC DNA]</scope>
    <source>
        <strain evidence="2">DH4</strain>
    </source>
</reference>
<dbReference type="KEGG" id="ame:113219225"/>
<dbReference type="AlphaFoldDB" id="A0A7M7MTC5"/>
<name>A0A7M7MTC5_APIME</name>
<dbReference type="EnsemblMetazoa" id="XM_026445009">
    <property type="protein sequence ID" value="XP_026300794"/>
    <property type="gene ID" value="LOC113219225"/>
</dbReference>
<sequence>MNPEGFINMANNMDKDKYAQFIQRRLQSMQSRNRNWKMSYNIVKTAQKKVVLQHKSNILLYSYKSKLKGACPVQIQALKEHIQKDLEPKYDESKSIDIDFDEEEKEEDLDVHPSELTVELPKLKTWDMYKKLVEESRLRPKVKCIPEQPVIDVSTLSKVYFKYQYIHQIFTLL</sequence>
<accession>A0A7M7MTC5</accession>
<dbReference type="GeneID" id="113219225"/>
<keyword evidence="2" id="KW-1185">Reference proteome</keyword>